<organism evidence="2 3">
    <name type="scientific">Tetraparma gracilis</name>
    <dbReference type="NCBI Taxonomy" id="2962635"/>
    <lineage>
        <taxon>Eukaryota</taxon>
        <taxon>Sar</taxon>
        <taxon>Stramenopiles</taxon>
        <taxon>Ochrophyta</taxon>
        <taxon>Bolidophyceae</taxon>
        <taxon>Parmales</taxon>
        <taxon>Triparmaceae</taxon>
        <taxon>Tetraparma</taxon>
    </lineage>
</organism>
<keyword evidence="1" id="KW-0472">Membrane</keyword>
<feature type="transmembrane region" description="Helical" evidence="1">
    <location>
        <begin position="76"/>
        <end position="96"/>
    </location>
</feature>
<evidence type="ECO:0000313" key="3">
    <source>
        <dbReference type="Proteomes" id="UP001165060"/>
    </source>
</evidence>
<feature type="transmembrane region" description="Helical" evidence="1">
    <location>
        <begin position="187"/>
        <end position="207"/>
    </location>
</feature>
<feature type="transmembrane region" description="Helical" evidence="1">
    <location>
        <begin position="266"/>
        <end position="288"/>
    </location>
</feature>
<name>A0ABQ6MMY6_9STRA</name>
<proteinExistence type="predicted"/>
<keyword evidence="3" id="KW-1185">Reference proteome</keyword>
<protein>
    <submittedName>
        <fullName evidence="2">Uncharacterized protein</fullName>
    </submittedName>
</protein>
<dbReference type="Proteomes" id="UP001165060">
    <property type="component" value="Unassembled WGS sequence"/>
</dbReference>
<dbReference type="EMBL" id="BRYB01001569">
    <property type="protein sequence ID" value="GMI28748.1"/>
    <property type="molecule type" value="Genomic_DNA"/>
</dbReference>
<accession>A0ABQ6MMY6</accession>
<reference evidence="2 3" key="1">
    <citation type="journal article" date="2023" name="Commun. Biol.">
        <title>Genome analysis of Parmales, the sister group of diatoms, reveals the evolutionary specialization of diatoms from phago-mixotrophs to photoautotrophs.</title>
        <authorList>
            <person name="Ban H."/>
            <person name="Sato S."/>
            <person name="Yoshikawa S."/>
            <person name="Yamada K."/>
            <person name="Nakamura Y."/>
            <person name="Ichinomiya M."/>
            <person name="Sato N."/>
            <person name="Blanc-Mathieu R."/>
            <person name="Endo H."/>
            <person name="Kuwata A."/>
            <person name="Ogata H."/>
        </authorList>
    </citation>
    <scope>NUCLEOTIDE SEQUENCE [LARGE SCALE GENOMIC DNA]</scope>
</reference>
<feature type="transmembrane region" description="Helical" evidence="1">
    <location>
        <begin position="141"/>
        <end position="167"/>
    </location>
</feature>
<keyword evidence="1" id="KW-0812">Transmembrane</keyword>
<evidence type="ECO:0000313" key="2">
    <source>
        <dbReference type="EMBL" id="GMI28748.1"/>
    </source>
</evidence>
<keyword evidence="1" id="KW-1133">Transmembrane helix</keyword>
<comment type="caution">
    <text evidence="2">The sequence shown here is derived from an EMBL/GenBank/DDBJ whole genome shotgun (WGS) entry which is preliminary data.</text>
</comment>
<feature type="transmembrane region" description="Helical" evidence="1">
    <location>
        <begin position="227"/>
        <end position="245"/>
    </location>
</feature>
<gene>
    <name evidence="2" type="ORF">TeGR_g1363</name>
</gene>
<feature type="transmembrane region" description="Helical" evidence="1">
    <location>
        <begin position="116"/>
        <end position="135"/>
    </location>
</feature>
<sequence>MANRFDDEIWADKTPMELYDYTCGDNVNGTEVIPWCDFPFINKGWLDDTNGSSIVLGDCSQTIGEAIGGSYQLKCMVYGAINLIIFCVTLEFEITLRNRRLQKKAKTINVMERLTLINLFNSFVHMVCCIDLNGFNNVFSYTVISVLKGTIAATMLVVAAELITSWVSVIDGGKTKQTPAWISRLKLFSGIFGYFTEVGLGVVEINVGAAAEYEGAYDGNTNAIKNLGFVVVLMIWCFVSTRYGLIISRQLKGGSGNNAAAKSILTMVRSMGFCCAIACSYKLLMVLLRVGKTVWSPPPCSGSFVDIVGIMFCTLQGTIM</sequence>
<evidence type="ECO:0000256" key="1">
    <source>
        <dbReference type="SAM" id="Phobius"/>
    </source>
</evidence>